<name>A0A1I1E0M7_9BACT</name>
<feature type="transmembrane region" description="Helical" evidence="1">
    <location>
        <begin position="41"/>
        <end position="66"/>
    </location>
</feature>
<feature type="transmembrane region" description="Helical" evidence="1">
    <location>
        <begin position="5"/>
        <end position="21"/>
    </location>
</feature>
<keyword evidence="1" id="KW-1133">Transmembrane helix</keyword>
<proteinExistence type="predicted"/>
<keyword evidence="1" id="KW-0812">Transmembrane</keyword>
<dbReference type="AlphaFoldDB" id="A0A1I1E0M7"/>
<sequence>MKYALIIHLILGLLVFFFLYYNDKENQLTTQSTISNVSTALVMLSIILLFGSVFAFLHVCPVYIYIEVLWLKKYDNMSAKSLDFLADEYFSQKYKDWNFIRSAIERHCVRIVFKRNNRELKPTHLRSKY</sequence>
<keyword evidence="1" id="KW-0472">Membrane</keyword>
<evidence type="ECO:0000313" key="3">
    <source>
        <dbReference type="Proteomes" id="UP000199514"/>
    </source>
</evidence>
<reference evidence="2 3" key="1">
    <citation type="submission" date="2016-10" db="EMBL/GenBank/DDBJ databases">
        <authorList>
            <person name="de Groot N.N."/>
        </authorList>
    </citation>
    <scope>NUCLEOTIDE SEQUENCE [LARGE SCALE GENOMIC DNA]</scope>
    <source>
        <strain evidence="2 3">DSM 6793</strain>
    </source>
</reference>
<gene>
    <name evidence="2" type="ORF">SAMN05421780_101567</name>
</gene>
<dbReference type="STRING" id="927664.SAMN05421780_101567"/>
<evidence type="ECO:0000313" key="2">
    <source>
        <dbReference type="EMBL" id="SFB80755.1"/>
    </source>
</evidence>
<keyword evidence="3" id="KW-1185">Reference proteome</keyword>
<evidence type="ECO:0000256" key="1">
    <source>
        <dbReference type="SAM" id="Phobius"/>
    </source>
</evidence>
<protein>
    <submittedName>
        <fullName evidence="2">Uncharacterized protein</fullName>
    </submittedName>
</protein>
<accession>A0A1I1E0M7</accession>
<organism evidence="2 3">
    <name type="scientific">Flexibacter flexilis DSM 6793</name>
    <dbReference type="NCBI Taxonomy" id="927664"/>
    <lineage>
        <taxon>Bacteria</taxon>
        <taxon>Pseudomonadati</taxon>
        <taxon>Bacteroidota</taxon>
        <taxon>Cytophagia</taxon>
        <taxon>Cytophagales</taxon>
        <taxon>Flexibacteraceae</taxon>
        <taxon>Flexibacter</taxon>
    </lineage>
</organism>
<dbReference type="EMBL" id="FOLE01000001">
    <property type="protein sequence ID" value="SFB80755.1"/>
    <property type="molecule type" value="Genomic_DNA"/>
</dbReference>
<dbReference type="Proteomes" id="UP000199514">
    <property type="component" value="Unassembled WGS sequence"/>
</dbReference>